<dbReference type="GeneTree" id="ENSGT00390000012196"/>
<reference evidence="2 3" key="1">
    <citation type="journal article" date="2011" name="Proc. Natl. Acad. Sci. U.S.A.">
        <title>Genetic diversity and population structure of the endangered marsupial Sarcophilus harrisii (Tasmanian devil).</title>
        <authorList>
            <person name="Miller W."/>
            <person name="Hayes V.M."/>
            <person name="Ratan A."/>
            <person name="Petersen D.C."/>
            <person name="Wittekindt N.E."/>
            <person name="Miller J."/>
            <person name="Walenz B."/>
            <person name="Knight J."/>
            <person name="Qi J."/>
            <person name="Zhao F."/>
            <person name="Wang Q."/>
            <person name="Bedoya-Reina O.C."/>
            <person name="Katiyar N."/>
            <person name="Tomsho L.P."/>
            <person name="Kasson L.M."/>
            <person name="Hardie R.A."/>
            <person name="Woodbridge P."/>
            <person name="Tindall E.A."/>
            <person name="Bertelsen M.F."/>
            <person name="Dixon D."/>
            <person name="Pyecroft S."/>
            <person name="Helgen K.M."/>
            <person name="Lesk A.M."/>
            <person name="Pringle T.H."/>
            <person name="Patterson N."/>
            <person name="Zhang Y."/>
            <person name="Kreiss A."/>
            <person name="Woods G.M."/>
            <person name="Jones M.E."/>
            <person name="Schuster S.C."/>
        </authorList>
    </citation>
    <scope>NUCLEOTIDE SEQUENCE [LARGE SCALE GENOMIC DNA]</scope>
</reference>
<dbReference type="PANTHER" id="PTHR17117">
    <property type="entry name" value="NADH-UBIQUINONE OXIDOREDUCTASE"/>
    <property type="match status" value="1"/>
</dbReference>
<dbReference type="GO" id="GO:0005739">
    <property type="term" value="C:mitochondrion"/>
    <property type="evidence" value="ECO:0007669"/>
    <property type="project" value="InterPro"/>
</dbReference>
<evidence type="ECO:0008006" key="4">
    <source>
        <dbReference type="Google" id="ProtNLM"/>
    </source>
</evidence>
<dbReference type="InterPro" id="IPR026193">
    <property type="entry name" value="NDUFV3"/>
</dbReference>
<name>A0A7N4NH10_SARHA</name>
<evidence type="ECO:0000313" key="2">
    <source>
        <dbReference type="Ensembl" id="ENSSHAP00000023183.1"/>
    </source>
</evidence>
<dbReference type="GO" id="GO:0045271">
    <property type="term" value="C:respiratory chain complex I"/>
    <property type="evidence" value="ECO:0007669"/>
    <property type="project" value="InterPro"/>
</dbReference>
<dbReference type="FunCoup" id="A0A7N4NH10">
    <property type="interactions" value="712"/>
</dbReference>
<reference evidence="2" key="2">
    <citation type="submission" date="2025-08" db="UniProtKB">
        <authorList>
            <consortium name="Ensembl"/>
        </authorList>
    </citation>
    <scope>IDENTIFICATION</scope>
</reference>
<dbReference type="GO" id="GO:0042775">
    <property type="term" value="P:mitochondrial ATP synthesis coupled electron transport"/>
    <property type="evidence" value="ECO:0007669"/>
    <property type="project" value="TreeGrafter"/>
</dbReference>
<dbReference type="AlphaFoldDB" id="A0A7N4NH10"/>
<gene>
    <name evidence="2" type="primary">LOC100919666</name>
</gene>
<feature type="region of interest" description="Disordered" evidence="1">
    <location>
        <begin position="38"/>
        <end position="61"/>
    </location>
</feature>
<dbReference type="PANTHER" id="PTHR17117:SF3">
    <property type="entry name" value="NADH DEHYDROGENASE [UBIQUINONE] FLAVOPROTEIN 3, MITOCHONDRIAL"/>
    <property type="match status" value="1"/>
</dbReference>
<dbReference type="Proteomes" id="UP000007648">
    <property type="component" value="Unassembled WGS sequence"/>
</dbReference>
<dbReference type="InParanoid" id="A0A7N4NH10"/>
<evidence type="ECO:0000256" key="1">
    <source>
        <dbReference type="SAM" id="MobiDB-lite"/>
    </source>
</evidence>
<reference evidence="2" key="3">
    <citation type="submission" date="2025-09" db="UniProtKB">
        <authorList>
            <consortium name="Ensembl"/>
        </authorList>
    </citation>
    <scope>IDENTIFICATION</scope>
</reference>
<protein>
    <recommendedName>
        <fullName evidence="4">NADH dehydrogenase [ubiquinone] flavoprotein 3, mitochondrial</fullName>
    </recommendedName>
</protein>
<keyword evidence="3" id="KW-1185">Reference proteome</keyword>
<dbReference type="Ensembl" id="ENSSHAT00000049121.1">
    <property type="protein sequence ID" value="ENSSHAP00000023183.1"/>
    <property type="gene ID" value="ENSSHAG00000026320.1"/>
</dbReference>
<dbReference type="Pfam" id="PF15880">
    <property type="entry name" value="NDUFV3"/>
    <property type="match status" value="1"/>
</dbReference>
<sequence>MAFSSVLRQGRGAVWKTTELKAWGLREFASTVFLSAKSGDSEKEKQKKAKTKPPPEYRESAEAFDNSTYKNLQHHNYNSYTFLDFNLDLLKFRLPQPSSGRESPRH</sequence>
<accession>A0A7N4NH10</accession>
<organism evidence="2 3">
    <name type="scientific">Sarcophilus harrisii</name>
    <name type="common">Tasmanian devil</name>
    <name type="synonym">Sarcophilus laniarius</name>
    <dbReference type="NCBI Taxonomy" id="9305"/>
    <lineage>
        <taxon>Eukaryota</taxon>
        <taxon>Metazoa</taxon>
        <taxon>Chordata</taxon>
        <taxon>Craniata</taxon>
        <taxon>Vertebrata</taxon>
        <taxon>Euteleostomi</taxon>
        <taxon>Mammalia</taxon>
        <taxon>Metatheria</taxon>
        <taxon>Dasyuromorphia</taxon>
        <taxon>Dasyuridae</taxon>
        <taxon>Sarcophilus</taxon>
    </lineage>
</organism>
<evidence type="ECO:0000313" key="3">
    <source>
        <dbReference type="Proteomes" id="UP000007648"/>
    </source>
</evidence>
<proteinExistence type="predicted"/>